<dbReference type="InterPro" id="IPR023165">
    <property type="entry name" value="rRNA_Ade_diMease-like_C"/>
</dbReference>
<evidence type="ECO:0000313" key="10">
    <source>
        <dbReference type="EMBL" id="KGF97762.1"/>
    </source>
</evidence>
<keyword evidence="2 7" id="KW-0698">rRNA processing</keyword>
<dbReference type="GO" id="GO:0003723">
    <property type="term" value="F:RNA binding"/>
    <property type="evidence" value="ECO:0007669"/>
    <property type="project" value="UniProtKB-UniRule"/>
</dbReference>
<keyword evidence="6 7" id="KW-0694">RNA-binding</keyword>
<evidence type="ECO:0000256" key="2">
    <source>
        <dbReference type="ARBA" id="ARBA00022552"/>
    </source>
</evidence>
<keyword evidence="1 7" id="KW-0963">Cytoplasm</keyword>
<dbReference type="InterPro" id="IPR029063">
    <property type="entry name" value="SAM-dependent_MTases_sf"/>
</dbReference>
<evidence type="ECO:0000256" key="4">
    <source>
        <dbReference type="ARBA" id="ARBA00022679"/>
    </source>
</evidence>
<proteinExistence type="inferred from homology"/>
<dbReference type="HAMAP" id="MF_00607">
    <property type="entry name" value="16SrRNA_methyltr_A"/>
    <property type="match status" value="1"/>
</dbReference>
<sequence length="274" mass="31499">MNSKNYYQKKRFGQHWLVNKKILEKIKEIAVLNKNDFILEIGPGKGALTSKLLDSEIKKLHAIELDKDLINLLNDKFNNNDKFSLQQGDILSVNLDSINKKITKVIANIPYNITGPILDIFIGRLGIIRNYNYEKIIFLMQKDVVDRILSKEGSPNAGALSIRMQLLSKIKRICDVPPSSFSPPPKVFSSLVVFEPIKNDLRLDISLEKYIDKLLRISFNSRRKMLRNTLNSILSNEEINELSESSKVCFNLRPQDISIEQWIKLAENCIKIKK</sequence>
<feature type="binding site" evidence="7 8">
    <location>
        <position position="108"/>
    </location>
    <ligand>
        <name>S-adenosyl-L-methionine</name>
        <dbReference type="ChEBI" id="CHEBI:59789"/>
    </ligand>
</feature>
<dbReference type="PANTHER" id="PTHR11727:SF7">
    <property type="entry name" value="DIMETHYLADENOSINE TRANSFERASE-RELATED"/>
    <property type="match status" value="1"/>
</dbReference>
<comment type="catalytic activity">
    <reaction evidence="7">
        <text>adenosine(1518)/adenosine(1519) in 16S rRNA + 4 S-adenosyl-L-methionine = N(6)-dimethyladenosine(1518)/N(6)-dimethyladenosine(1519) in 16S rRNA + 4 S-adenosyl-L-homocysteine + 4 H(+)</text>
        <dbReference type="Rhea" id="RHEA:19609"/>
        <dbReference type="Rhea" id="RHEA-COMP:10232"/>
        <dbReference type="Rhea" id="RHEA-COMP:10233"/>
        <dbReference type="ChEBI" id="CHEBI:15378"/>
        <dbReference type="ChEBI" id="CHEBI:57856"/>
        <dbReference type="ChEBI" id="CHEBI:59789"/>
        <dbReference type="ChEBI" id="CHEBI:74411"/>
        <dbReference type="ChEBI" id="CHEBI:74493"/>
        <dbReference type="EC" id="2.1.1.182"/>
    </reaction>
</comment>
<dbReference type="GO" id="GO:0052908">
    <property type="term" value="F:16S rRNA (adenine(1518)-N(6)/adenine(1519)-N(6))-dimethyltransferase activity"/>
    <property type="evidence" value="ECO:0007669"/>
    <property type="project" value="UniProtKB-EC"/>
</dbReference>
<comment type="function">
    <text evidence="7">Specifically dimethylates two adjacent adenosines (A1518 and A1519) in the loop of a conserved hairpin near the 3'-end of 16S rRNA in the 30S particle. May play a critical role in biogenesis of 30S subunits.</text>
</comment>
<evidence type="ECO:0000313" key="11">
    <source>
        <dbReference type="Proteomes" id="UP000030355"/>
    </source>
</evidence>
<evidence type="ECO:0000259" key="9">
    <source>
        <dbReference type="SMART" id="SM00650"/>
    </source>
</evidence>
<dbReference type="NCBIfam" id="TIGR00755">
    <property type="entry name" value="ksgA"/>
    <property type="match status" value="1"/>
</dbReference>
<dbReference type="PROSITE" id="PS51689">
    <property type="entry name" value="SAM_RNA_A_N6_MT"/>
    <property type="match status" value="1"/>
</dbReference>
<evidence type="ECO:0000256" key="8">
    <source>
        <dbReference type="PROSITE-ProRule" id="PRU01026"/>
    </source>
</evidence>
<dbReference type="GO" id="GO:0005829">
    <property type="term" value="C:cytosol"/>
    <property type="evidence" value="ECO:0007669"/>
    <property type="project" value="TreeGrafter"/>
</dbReference>
<feature type="binding site" evidence="7 8">
    <location>
        <position position="64"/>
    </location>
    <ligand>
        <name>S-adenosyl-L-methionine</name>
        <dbReference type="ChEBI" id="CHEBI:59789"/>
    </ligand>
</feature>
<feature type="domain" description="Ribosomal RNA adenine methylase transferase N-terminal" evidence="9">
    <location>
        <begin position="22"/>
        <end position="198"/>
    </location>
</feature>
<keyword evidence="3 7" id="KW-0489">Methyltransferase</keyword>
<evidence type="ECO:0000256" key="6">
    <source>
        <dbReference type="ARBA" id="ARBA00022884"/>
    </source>
</evidence>
<evidence type="ECO:0000256" key="5">
    <source>
        <dbReference type="ARBA" id="ARBA00022691"/>
    </source>
</evidence>
<protein>
    <recommendedName>
        <fullName evidence="7">Ribosomal RNA small subunit methyltransferase A</fullName>
        <ecNumber evidence="7">2.1.1.182</ecNumber>
    </recommendedName>
    <alternativeName>
        <fullName evidence="7">16S rRNA (adenine(1518)-N(6)/adenine(1519)-N(6))-dimethyltransferase</fullName>
    </alternativeName>
    <alternativeName>
        <fullName evidence="7">16S rRNA dimethyladenosine transferase</fullName>
    </alternativeName>
    <alternativeName>
        <fullName evidence="7">16S rRNA dimethylase</fullName>
    </alternativeName>
    <alternativeName>
        <fullName evidence="7">S-adenosylmethionine-6-N', N'-adenosyl(rRNA) dimethyltransferase</fullName>
    </alternativeName>
</protein>
<feature type="binding site" evidence="7 8">
    <location>
        <position position="17"/>
    </location>
    <ligand>
        <name>S-adenosyl-L-methionine</name>
        <dbReference type="ChEBI" id="CHEBI:59789"/>
    </ligand>
</feature>
<dbReference type="InterPro" id="IPR020598">
    <property type="entry name" value="rRNA_Ade_methylase_Trfase_N"/>
</dbReference>
<accession>A0A0A2A786</accession>
<dbReference type="SMART" id="SM00650">
    <property type="entry name" value="rADc"/>
    <property type="match status" value="1"/>
</dbReference>
<reference evidence="11" key="1">
    <citation type="journal article" date="2014" name="Sci. Data">
        <title>Genomes of diverse isolates of the marine cyanobacterium Prochlorococcus.</title>
        <authorList>
            <person name="Biller S."/>
            <person name="Berube P."/>
            <person name="Thompson J."/>
            <person name="Kelly L."/>
            <person name="Roggensack S."/>
            <person name="Awad L."/>
            <person name="Roache-Johnson K."/>
            <person name="Ding H."/>
            <person name="Giovannoni S.J."/>
            <person name="Moore L.R."/>
            <person name="Chisholm S.W."/>
        </authorList>
    </citation>
    <scope>NUCLEOTIDE SEQUENCE [LARGE SCALE GENOMIC DNA]</scope>
    <source>
        <strain evidence="11">MIT 9201</strain>
    </source>
</reference>
<dbReference type="Gene3D" id="1.10.8.100">
    <property type="entry name" value="Ribosomal RNA adenine dimethylase-like, domain 2"/>
    <property type="match status" value="1"/>
</dbReference>
<gene>
    <name evidence="7" type="primary">rsmA</name>
    <name evidence="7" type="synonym">ksgA</name>
    <name evidence="10" type="ORF">EU95_0229</name>
</gene>
<dbReference type="Gene3D" id="3.40.50.150">
    <property type="entry name" value="Vaccinia Virus protein VP39"/>
    <property type="match status" value="1"/>
</dbReference>
<comment type="subcellular location">
    <subcellularLocation>
        <location evidence="7">Cytoplasm</location>
    </subcellularLocation>
</comment>
<feature type="binding site" evidence="7 8">
    <location>
        <position position="42"/>
    </location>
    <ligand>
        <name>S-adenosyl-L-methionine</name>
        <dbReference type="ChEBI" id="CHEBI:59789"/>
    </ligand>
</feature>
<keyword evidence="4 7" id="KW-0808">Transferase</keyword>
<dbReference type="InterPro" id="IPR020596">
    <property type="entry name" value="rRNA_Ade_Mease_Trfase_CS"/>
</dbReference>
<dbReference type="STRING" id="93057.EU95_0229"/>
<dbReference type="PANTHER" id="PTHR11727">
    <property type="entry name" value="DIMETHYLADENOSINE TRANSFERASE"/>
    <property type="match status" value="1"/>
</dbReference>
<dbReference type="InterPro" id="IPR011530">
    <property type="entry name" value="rRNA_adenine_dimethylase"/>
</dbReference>
<dbReference type="CDD" id="cd02440">
    <property type="entry name" value="AdoMet_MTases"/>
    <property type="match status" value="1"/>
</dbReference>
<dbReference type="AlphaFoldDB" id="A0A0A2A786"/>
<dbReference type="eggNOG" id="COG0030">
    <property type="taxonomic scope" value="Bacteria"/>
</dbReference>
<keyword evidence="5 7" id="KW-0949">S-adenosyl-L-methionine</keyword>
<comment type="caution">
    <text evidence="10">The sequence shown here is derived from an EMBL/GenBank/DDBJ whole genome shotgun (WGS) entry which is preliminary data.</text>
</comment>
<dbReference type="EC" id="2.1.1.182" evidence="7"/>
<dbReference type="Proteomes" id="UP000030355">
    <property type="component" value="Unassembled WGS sequence"/>
</dbReference>
<dbReference type="InterPro" id="IPR001737">
    <property type="entry name" value="KsgA/Erm"/>
</dbReference>
<dbReference type="OrthoDB" id="9814755at2"/>
<evidence type="ECO:0000256" key="3">
    <source>
        <dbReference type="ARBA" id="ARBA00022603"/>
    </source>
</evidence>
<dbReference type="PROSITE" id="PS01131">
    <property type="entry name" value="RRNA_A_DIMETH"/>
    <property type="match status" value="1"/>
</dbReference>
<dbReference type="RefSeq" id="WP_032521469.1">
    <property type="nucleotide sequence ID" value="NZ_CP138977.1"/>
</dbReference>
<organism evidence="10 11">
    <name type="scientific">Prochlorococcus marinus str. MIT 9201</name>
    <dbReference type="NCBI Taxonomy" id="93057"/>
    <lineage>
        <taxon>Bacteria</taxon>
        <taxon>Bacillati</taxon>
        <taxon>Cyanobacteriota</taxon>
        <taxon>Cyanophyceae</taxon>
        <taxon>Synechococcales</taxon>
        <taxon>Prochlorococcaceae</taxon>
        <taxon>Prochlorococcus</taxon>
    </lineage>
</organism>
<comment type="similarity">
    <text evidence="7">Belongs to the class I-like SAM-binding methyltransferase superfamily. rRNA adenine N(6)-methyltransferase family. RsmA subfamily.</text>
</comment>
<feature type="binding site" evidence="7 8">
    <location>
        <position position="89"/>
    </location>
    <ligand>
        <name>S-adenosyl-L-methionine</name>
        <dbReference type="ChEBI" id="CHEBI:59789"/>
    </ligand>
</feature>
<evidence type="ECO:0000256" key="7">
    <source>
        <dbReference type="HAMAP-Rule" id="MF_00607"/>
    </source>
</evidence>
<evidence type="ECO:0000256" key="1">
    <source>
        <dbReference type="ARBA" id="ARBA00022490"/>
    </source>
</evidence>
<dbReference type="Pfam" id="PF00398">
    <property type="entry name" value="RrnaAD"/>
    <property type="match status" value="1"/>
</dbReference>
<feature type="binding site" evidence="7 8">
    <location>
        <position position="15"/>
    </location>
    <ligand>
        <name>S-adenosyl-L-methionine</name>
        <dbReference type="ChEBI" id="CHEBI:59789"/>
    </ligand>
</feature>
<dbReference type="SUPFAM" id="SSF53335">
    <property type="entry name" value="S-adenosyl-L-methionine-dependent methyltransferases"/>
    <property type="match status" value="1"/>
</dbReference>
<dbReference type="EMBL" id="JNAL01000005">
    <property type="protein sequence ID" value="KGF97762.1"/>
    <property type="molecule type" value="Genomic_DNA"/>
</dbReference>
<name>A0A0A2A786_PROMR</name>